<dbReference type="SUPFAM" id="SSF52058">
    <property type="entry name" value="L domain-like"/>
    <property type="match status" value="2"/>
</dbReference>
<evidence type="ECO:0000256" key="8">
    <source>
        <dbReference type="ARBA" id="ARBA00023170"/>
    </source>
</evidence>
<reference evidence="11 12" key="1">
    <citation type="journal article" date="2013" name="Nat. Genet.">
        <title>The high-quality draft genome of peach (Prunus persica) identifies unique patterns of genetic diversity, domestication and genome evolution.</title>
        <authorList>
            <consortium name="International Peach Genome Initiative"/>
            <person name="Verde I."/>
            <person name="Abbott A.G."/>
            <person name="Scalabrin S."/>
            <person name="Jung S."/>
            <person name="Shu S."/>
            <person name="Marroni F."/>
            <person name="Zhebentyayeva T."/>
            <person name="Dettori M.T."/>
            <person name="Grimwood J."/>
            <person name="Cattonaro F."/>
            <person name="Zuccolo A."/>
            <person name="Rossini L."/>
            <person name="Jenkins J."/>
            <person name="Vendramin E."/>
            <person name="Meisel L.A."/>
            <person name="Decroocq V."/>
            <person name="Sosinski B."/>
            <person name="Prochnik S."/>
            <person name="Mitros T."/>
            <person name="Policriti A."/>
            <person name="Cipriani G."/>
            <person name="Dondini L."/>
            <person name="Ficklin S."/>
            <person name="Goodstein D.M."/>
            <person name="Xuan P."/>
            <person name="Del Fabbro C."/>
            <person name="Aramini V."/>
            <person name="Copetti D."/>
            <person name="Gonzalez S."/>
            <person name="Horner D.S."/>
            <person name="Falchi R."/>
            <person name="Lucas S."/>
            <person name="Mica E."/>
            <person name="Maldonado J."/>
            <person name="Lazzari B."/>
            <person name="Bielenberg D."/>
            <person name="Pirona R."/>
            <person name="Miculan M."/>
            <person name="Barakat A."/>
            <person name="Testolin R."/>
            <person name="Stella A."/>
            <person name="Tartarini S."/>
            <person name="Tonutti P."/>
            <person name="Arus P."/>
            <person name="Orellana A."/>
            <person name="Wells C."/>
            <person name="Main D."/>
            <person name="Vizzotto G."/>
            <person name="Silva H."/>
            <person name="Salamini F."/>
            <person name="Schmutz J."/>
            <person name="Morgante M."/>
            <person name="Rokhsar D.S."/>
        </authorList>
    </citation>
    <scope>NUCLEOTIDE SEQUENCE [LARGE SCALE GENOMIC DNA]</scope>
    <source>
        <strain evidence="12">cv. Nemared</strain>
    </source>
</reference>
<dbReference type="Proteomes" id="UP000006882">
    <property type="component" value="Chromosome G6"/>
</dbReference>
<dbReference type="InterPro" id="IPR013210">
    <property type="entry name" value="LRR_N_plant-typ"/>
</dbReference>
<keyword evidence="8" id="KW-0675">Receptor</keyword>
<evidence type="ECO:0000256" key="5">
    <source>
        <dbReference type="ARBA" id="ARBA00022737"/>
    </source>
</evidence>
<keyword evidence="7" id="KW-0472">Membrane</keyword>
<keyword evidence="6" id="KW-1133">Transmembrane helix</keyword>
<evidence type="ECO:0000256" key="2">
    <source>
        <dbReference type="ARBA" id="ARBA00022614"/>
    </source>
</evidence>
<dbReference type="PANTHER" id="PTHR48061">
    <property type="entry name" value="LEUCINE-RICH REPEAT RECEPTOR PROTEIN KINASE EMS1-LIKE-RELATED"/>
    <property type="match status" value="1"/>
</dbReference>
<dbReference type="PANTHER" id="PTHR48061:SF2">
    <property type="entry name" value="RECEPTOR LIKE PROTEIN 30-LIKE"/>
    <property type="match status" value="1"/>
</dbReference>
<feature type="domain" description="Leucine-rich repeat-containing N-terminal plant-type" evidence="10">
    <location>
        <begin position="18"/>
        <end position="62"/>
    </location>
</feature>
<evidence type="ECO:0000256" key="7">
    <source>
        <dbReference type="ARBA" id="ARBA00023136"/>
    </source>
</evidence>
<comment type="subcellular location">
    <subcellularLocation>
        <location evidence="1">Membrane</location>
        <topology evidence="1">Single-pass type I membrane protein</topology>
    </subcellularLocation>
</comment>
<evidence type="ECO:0000256" key="6">
    <source>
        <dbReference type="ARBA" id="ARBA00022989"/>
    </source>
</evidence>
<keyword evidence="4" id="KW-0732">Signal</keyword>
<organism evidence="11 12">
    <name type="scientific">Prunus persica</name>
    <name type="common">Peach</name>
    <name type="synonym">Amygdalus persica</name>
    <dbReference type="NCBI Taxonomy" id="3760"/>
    <lineage>
        <taxon>Eukaryota</taxon>
        <taxon>Viridiplantae</taxon>
        <taxon>Streptophyta</taxon>
        <taxon>Embryophyta</taxon>
        <taxon>Tracheophyta</taxon>
        <taxon>Spermatophyta</taxon>
        <taxon>Magnoliopsida</taxon>
        <taxon>eudicotyledons</taxon>
        <taxon>Gunneridae</taxon>
        <taxon>Pentapetalae</taxon>
        <taxon>rosids</taxon>
        <taxon>fabids</taxon>
        <taxon>Rosales</taxon>
        <taxon>Rosaceae</taxon>
        <taxon>Amygdaloideae</taxon>
        <taxon>Amygdaleae</taxon>
        <taxon>Prunus</taxon>
    </lineage>
</organism>
<dbReference type="STRING" id="3760.A0A251NWV0"/>
<dbReference type="AlphaFoldDB" id="A0A251NWV0"/>
<gene>
    <name evidence="11" type="ORF">PRUPE_6G281300</name>
</gene>
<evidence type="ECO:0000313" key="12">
    <source>
        <dbReference type="Proteomes" id="UP000006882"/>
    </source>
</evidence>
<dbReference type="InterPro" id="IPR032675">
    <property type="entry name" value="LRR_dom_sf"/>
</dbReference>
<evidence type="ECO:0000259" key="10">
    <source>
        <dbReference type="Pfam" id="PF08263"/>
    </source>
</evidence>
<evidence type="ECO:0000256" key="9">
    <source>
        <dbReference type="ARBA" id="ARBA00023180"/>
    </source>
</evidence>
<keyword evidence="12" id="KW-1185">Reference proteome</keyword>
<keyword evidence="2" id="KW-0433">Leucine-rich repeat</keyword>
<accession>A0A251NWV0</accession>
<protein>
    <recommendedName>
        <fullName evidence="10">Leucine-rich repeat-containing N-terminal plant-type domain-containing protein</fullName>
    </recommendedName>
</protein>
<dbReference type="Pfam" id="PF00560">
    <property type="entry name" value="LRR_1"/>
    <property type="match status" value="5"/>
</dbReference>
<name>A0A251NWV0_PRUPE</name>
<evidence type="ECO:0000313" key="11">
    <source>
        <dbReference type="EMBL" id="ONI03777.1"/>
    </source>
</evidence>
<evidence type="ECO:0000256" key="3">
    <source>
        <dbReference type="ARBA" id="ARBA00022692"/>
    </source>
</evidence>
<dbReference type="PRINTS" id="PR00019">
    <property type="entry name" value="LEURICHRPT"/>
</dbReference>
<keyword evidence="5" id="KW-0677">Repeat</keyword>
<dbReference type="EMBL" id="CM007656">
    <property type="protein sequence ID" value="ONI03777.1"/>
    <property type="molecule type" value="Genomic_DNA"/>
</dbReference>
<keyword evidence="9" id="KW-0325">Glycoprotein</keyword>
<dbReference type="Pfam" id="PF08263">
    <property type="entry name" value="LRRNT_2"/>
    <property type="match status" value="1"/>
</dbReference>
<dbReference type="InterPro" id="IPR001611">
    <property type="entry name" value="Leu-rich_rpt"/>
</dbReference>
<dbReference type="Gene3D" id="3.80.10.10">
    <property type="entry name" value="Ribonuclease Inhibitor"/>
    <property type="match status" value="2"/>
</dbReference>
<evidence type="ECO:0000256" key="4">
    <source>
        <dbReference type="ARBA" id="ARBA00022729"/>
    </source>
</evidence>
<dbReference type="Gramene" id="ONI03777">
    <property type="protein sequence ID" value="ONI03777"/>
    <property type="gene ID" value="PRUPE_6G281300"/>
</dbReference>
<sequence>MTICGKTIPPVHSRCIKDQQLSLLHLKKSLIFNEDSYYSYPTKVISWNSSTDCCSWLGVTCSTDRHVVRLDLSRESISGGIDNSSSLFNLQHLQSLNLANNMFGYGSRIPSAIGNAFPFDGPEQLKNLTNTDLSYNSLLSLYNGKIPSWIWSLKYFYDLNLSCNSLGTLEAPFFKPDVCELDLHSNQLQGKLPIFLRNAYYLDYSQNNFSSIIPTGIGDFLTSDTSFPSLSSNNLHGHIPVSICNGGLRVLDLSNNSLSGMIPQCLSTKAIIGVLNLRKNNLTGTISNFEIPEYYELDTLNLGENHIEGQFPKSLANCTVLQVLNLGKNHLADYFPCLLKNISTLRVLVLQSNKFYGRIECPKTNGTWPMLQIIPRRSLTTWRSMMANKDDSLTEGKSHPPFGNMRVLESLDLSQNKLSGQIPPQLAKLTFLSFLNLSNNQLVGRIPTSTQFST</sequence>
<dbReference type="GO" id="GO:0016020">
    <property type="term" value="C:membrane"/>
    <property type="evidence" value="ECO:0007669"/>
    <property type="project" value="UniProtKB-SubCell"/>
</dbReference>
<proteinExistence type="predicted"/>
<evidence type="ECO:0000256" key="1">
    <source>
        <dbReference type="ARBA" id="ARBA00004479"/>
    </source>
</evidence>
<keyword evidence="3" id="KW-0812">Transmembrane</keyword>
<dbReference type="InterPro" id="IPR046956">
    <property type="entry name" value="RLP23-like"/>
</dbReference>